<proteinExistence type="predicted"/>
<evidence type="ECO:0000313" key="1">
    <source>
        <dbReference type="EMBL" id="UUO63889.1"/>
    </source>
</evidence>
<accession>A0AAE9N607</accession>
<protein>
    <submittedName>
        <fullName evidence="1">Uncharacterized protein</fullName>
    </submittedName>
</protein>
<organism evidence="1 2">
    <name type="scientific">Bradyrhizobium betae</name>
    <dbReference type="NCBI Taxonomy" id="244734"/>
    <lineage>
        <taxon>Bacteria</taxon>
        <taxon>Pseudomonadati</taxon>
        <taxon>Pseudomonadota</taxon>
        <taxon>Alphaproteobacteria</taxon>
        <taxon>Hyphomicrobiales</taxon>
        <taxon>Nitrobacteraceae</taxon>
        <taxon>Bradyrhizobium</taxon>
    </lineage>
</organism>
<sequence length="256" mass="30064">MTPLDRFLQRNSIKPAASLPLVHSAAAYTIRRIVQTKQIIAKSECNVFKGEKLNYFFVGRPAYKREHEVEGDYWELPACVILDYRSVSIKRIYPFDTGAFDMYPEFIRIMDRSDFETTNTSDAPERLIGSFFISPSNYFKLRPRSANDFERRFDVGILDEEIKALYKLILSKTGKYDDRRFSIEVQSEHTVALTDNVFGVVFPEEYCESDEFMGWVENDLKATPLPYQTFPLKKEFYYYAMYEAVSKFYQTKGWIK</sequence>
<dbReference type="EMBL" id="CP028989">
    <property type="protein sequence ID" value="UUO63889.1"/>
    <property type="molecule type" value="Genomic_DNA"/>
</dbReference>
<gene>
    <name evidence="1" type="ORF">DCM83_00705</name>
</gene>
<dbReference type="RefSeq" id="WP_257178070.1">
    <property type="nucleotide sequence ID" value="NZ_CP028989.1"/>
</dbReference>
<evidence type="ECO:0000313" key="2">
    <source>
        <dbReference type="Proteomes" id="UP001058872"/>
    </source>
</evidence>
<dbReference type="AlphaFoldDB" id="A0AAE9N607"/>
<dbReference type="Proteomes" id="UP001058872">
    <property type="component" value="Chromosome"/>
</dbReference>
<reference evidence="1" key="1">
    <citation type="submission" date="2018-04" db="EMBL/GenBank/DDBJ databases">
        <title>Genomes of Endosymbiotic and Endophytic Bradyrhizobium Publication status.</title>
        <authorList>
            <person name="Guha S."/>
            <person name="Jorrin B."/>
            <person name="Sarkar M."/>
            <person name="Poole P.S."/>
            <person name="DasGupta M."/>
        </authorList>
    </citation>
    <scope>NUCLEOTIDE SEQUENCE</scope>
    <source>
        <strain evidence="1">WBOS16</strain>
    </source>
</reference>
<name>A0AAE9N607_9BRAD</name>